<dbReference type="PANTHER" id="PTHR35176">
    <property type="entry name" value="HEME OXYGENASE HI_0854-RELATED"/>
    <property type="match status" value="1"/>
</dbReference>
<dbReference type="InterPro" id="IPR052019">
    <property type="entry name" value="F420H2_bilvrd_red/Heme_oxyg"/>
</dbReference>
<protein>
    <submittedName>
        <fullName evidence="3">PPOX class probable F420-dependent enzyme</fullName>
    </submittedName>
</protein>
<keyword evidence="1" id="KW-0560">Oxidoreductase</keyword>
<dbReference type="AlphaFoldDB" id="A0A561SYR2"/>
<comment type="caution">
    <text evidence="3">The sequence shown here is derived from an EMBL/GenBank/DDBJ whole genome shotgun (WGS) entry which is preliminary data.</text>
</comment>
<gene>
    <name evidence="3" type="ORF">FHX44_115952</name>
</gene>
<proteinExistence type="predicted"/>
<dbReference type="RefSeq" id="WP_147258766.1">
    <property type="nucleotide sequence ID" value="NZ_VIWU01000001.1"/>
</dbReference>
<dbReference type="Proteomes" id="UP000321261">
    <property type="component" value="Unassembled WGS sequence"/>
</dbReference>
<evidence type="ECO:0000313" key="4">
    <source>
        <dbReference type="Proteomes" id="UP000321261"/>
    </source>
</evidence>
<keyword evidence="4" id="KW-1185">Reference proteome</keyword>
<dbReference type="GO" id="GO:0005829">
    <property type="term" value="C:cytosol"/>
    <property type="evidence" value="ECO:0007669"/>
    <property type="project" value="TreeGrafter"/>
</dbReference>
<evidence type="ECO:0000256" key="1">
    <source>
        <dbReference type="ARBA" id="ARBA00023002"/>
    </source>
</evidence>
<dbReference type="GO" id="GO:0016627">
    <property type="term" value="F:oxidoreductase activity, acting on the CH-CH group of donors"/>
    <property type="evidence" value="ECO:0007669"/>
    <property type="project" value="TreeGrafter"/>
</dbReference>
<reference evidence="3 4" key="1">
    <citation type="submission" date="2019-06" db="EMBL/GenBank/DDBJ databases">
        <title>Sequencing the genomes of 1000 actinobacteria strains.</title>
        <authorList>
            <person name="Klenk H.-P."/>
        </authorList>
    </citation>
    <scope>NUCLEOTIDE SEQUENCE [LARGE SCALE GENOMIC DNA]</scope>
    <source>
        <strain evidence="3 4">DSM 45671</strain>
    </source>
</reference>
<dbReference type="Pfam" id="PF01243">
    <property type="entry name" value="PNPOx_N"/>
    <property type="match status" value="1"/>
</dbReference>
<dbReference type="EMBL" id="VIWU01000001">
    <property type="protein sequence ID" value="TWF80015.1"/>
    <property type="molecule type" value="Genomic_DNA"/>
</dbReference>
<dbReference type="OrthoDB" id="162914at2"/>
<evidence type="ECO:0000313" key="3">
    <source>
        <dbReference type="EMBL" id="TWF80015.1"/>
    </source>
</evidence>
<sequence>MQLALPERARDLIDGPHTAILATPNRDGHPQSSVIFVKRSGDTVVFSTIRGRLKTRNMERDPRVSLLVLAHPGRYVEIRGRVDITDDPDKTLLGEMYERHMNGATPPPEPDAERVIVRVHPEKVYFWPPLPAAAERNAHA</sequence>
<dbReference type="InterPro" id="IPR012349">
    <property type="entry name" value="Split_barrel_FMN-bd"/>
</dbReference>
<dbReference type="SUPFAM" id="SSF50475">
    <property type="entry name" value="FMN-binding split barrel"/>
    <property type="match status" value="1"/>
</dbReference>
<organism evidence="3 4">
    <name type="scientific">Pseudonocardia hierapolitana</name>
    <dbReference type="NCBI Taxonomy" id="1128676"/>
    <lineage>
        <taxon>Bacteria</taxon>
        <taxon>Bacillati</taxon>
        <taxon>Actinomycetota</taxon>
        <taxon>Actinomycetes</taxon>
        <taxon>Pseudonocardiales</taxon>
        <taxon>Pseudonocardiaceae</taxon>
        <taxon>Pseudonocardia</taxon>
    </lineage>
</organism>
<dbReference type="GO" id="GO:0070967">
    <property type="term" value="F:coenzyme F420 binding"/>
    <property type="evidence" value="ECO:0007669"/>
    <property type="project" value="TreeGrafter"/>
</dbReference>
<dbReference type="InterPro" id="IPR019920">
    <property type="entry name" value="F420-binding_dom_put"/>
</dbReference>
<feature type="domain" description="Pyridoxamine 5'-phosphate oxidase N-terminal" evidence="2">
    <location>
        <begin position="5"/>
        <end position="127"/>
    </location>
</feature>
<evidence type="ECO:0000259" key="2">
    <source>
        <dbReference type="Pfam" id="PF01243"/>
    </source>
</evidence>
<name>A0A561SYR2_9PSEU</name>
<dbReference type="PANTHER" id="PTHR35176:SF6">
    <property type="entry name" value="HEME OXYGENASE HI_0854-RELATED"/>
    <property type="match status" value="1"/>
</dbReference>
<dbReference type="Gene3D" id="2.30.110.10">
    <property type="entry name" value="Electron Transport, Fmn-binding Protein, Chain A"/>
    <property type="match status" value="1"/>
</dbReference>
<dbReference type="NCBIfam" id="TIGR03618">
    <property type="entry name" value="Rv1155_F420"/>
    <property type="match status" value="1"/>
</dbReference>
<dbReference type="InterPro" id="IPR011576">
    <property type="entry name" value="Pyridox_Oxase_N"/>
</dbReference>
<accession>A0A561SYR2</accession>